<dbReference type="PANTHER" id="PTHR35011:SF4">
    <property type="entry name" value="SLL1102 PROTEIN"/>
    <property type="match status" value="1"/>
</dbReference>
<gene>
    <name evidence="12" type="ORF">LIP_0815</name>
</gene>
<dbReference type="InterPro" id="IPR055348">
    <property type="entry name" value="DctQ"/>
</dbReference>
<evidence type="ECO:0000256" key="3">
    <source>
        <dbReference type="ARBA" id="ARBA00022475"/>
    </source>
</evidence>
<feature type="transmembrane region" description="Helical" evidence="10">
    <location>
        <begin position="88"/>
        <end position="109"/>
    </location>
</feature>
<accession>A0A0K2SI33</accession>
<feature type="compositionally biased region" description="Basic and acidic residues" evidence="9">
    <location>
        <begin position="166"/>
        <end position="178"/>
    </location>
</feature>
<feature type="region of interest" description="Disordered" evidence="9">
    <location>
        <begin position="165"/>
        <end position="191"/>
    </location>
</feature>
<keyword evidence="2" id="KW-0813">Transport</keyword>
<sequence>MVRLVQWIDRVSEWSGRAAAWLTLGAVLILTYEVIVRYVFDAPTQWAHDTSTLLLGVMYALTGAYGMVTKNHVGVDILSTRLSPRARATLDAVTSVFFFLFVGVIFWQGWRFFDASFARREFSLNNQAIPIYPAKLAIPLGAALLLLQGVAQLIRDVYLAVTGRPPDGREVAPSREPEPGTPQVQTTPQVNEAPVYSVFRREDAE</sequence>
<protein>
    <submittedName>
        <fullName evidence="12">Membrane protein</fullName>
    </submittedName>
</protein>
<evidence type="ECO:0000256" key="5">
    <source>
        <dbReference type="ARBA" id="ARBA00022692"/>
    </source>
</evidence>
<keyword evidence="6 10" id="KW-1133">Transmembrane helix</keyword>
<keyword evidence="3" id="KW-1003">Cell membrane</keyword>
<dbReference type="EMBL" id="AP014924">
    <property type="protein sequence ID" value="BAS26672.1"/>
    <property type="molecule type" value="Genomic_DNA"/>
</dbReference>
<reference evidence="13" key="2">
    <citation type="journal article" date="2016" name="Int. J. Syst. Evol. Microbiol.">
        <title>Complete genome sequence and cell structure of Limnochorda pilosa, a Gram-negative spore-former within the phylum Firmicutes.</title>
        <authorList>
            <person name="Watanabe M."/>
            <person name="Kojima H."/>
            <person name="Fukui M."/>
        </authorList>
    </citation>
    <scope>NUCLEOTIDE SEQUENCE [LARGE SCALE GENOMIC DNA]</scope>
    <source>
        <strain evidence="13">HC45</strain>
    </source>
</reference>
<dbReference type="OrthoDB" id="63744at2"/>
<evidence type="ECO:0000256" key="9">
    <source>
        <dbReference type="SAM" id="MobiDB-lite"/>
    </source>
</evidence>
<dbReference type="STRING" id="1555112.LIP_0815"/>
<dbReference type="KEGG" id="lpil:LIP_0815"/>
<evidence type="ECO:0000313" key="12">
    <source>
        <dbReference type="EMBL" id="BAS26672.1"/>
    </source>
</evidence>
<evidence type="ECO:0000256" key="6">
    <source>
        <dbReference type="ARBA" id="ARBA00022989"/>
    </source>
</evidence>
<comment type="similarity">
    <text evidence="8">Belongs to the TRAP transporter small permease family.</text>
</comment>
<proteinExistence type="inferred from homology"/>
<comment type="subcellular location">
    <subcellularLocation>
        <location evidence="1">Cell inner membrane</location>
        <topology evidence="1">Multi-pass membrane protein</topology>
    </subcellularLocation>
</comment>
<dbReference type="GO" id="GO:0005886">
    <property type="term" value="C:plasma membrane"/>
    <property type="evidence" value="ECO:0007669"/>
    <property type="project" value="UniProtKB-SubCell"/>
</dbReference>
<dbReference type="InterPro" id="IPR007387">
    <property type="entry name" value="TRAP_DctQ"/>
</dbReference>
<name>A0A0K2SI33_LIMPI</name>
<reference evidence="13" key="1">
    <citation type="submission" date="2015-07" db="EMBL/GenBank/DDBJ databases">
        <title>Complete genome sequence and phylogenetic analysis of Limnochorda pilosa.</title>
        <authorList>
            <person name="Watanabe M."/>
            <person name="Kojima H."/>
            <person name="Fukui M."/>
        </authorList>
    </citation>
    <scope>NUCLEOTIDE SEQUENCE [LARGE SCALE GENOMIC DNA]</scope>
    <source>
        <strain evidence="13">HC45</strain>
    </source>
</reference>
<evidence type="ECO:0000256" key="10">
    <source>
        <dbReference type="SAM" id="Phobius"/>
    </source>
</evidence>
<dbReference type="Proteomes" id="UP000065807">
    <property type="component" value="Chromosome"/>
</dbReference>
<feature type="transmembrane region" description="Helical" evidence="10">
    <location>
        <begin position="52"/>
        <end position="68"/>
    </location>
</feature>
<keyword evidence="7 10" id="KW-0472">Membrane</keyword>
<keyword evidence="13" id="KW-1185">Reference proteome</keyword>
<organism evidence="12 13">
    <name type="scientific">Limnochorda pilosa</name>
    <dbReference type="NCBI Taxonomy" id="1555112"/>
    <lineage>
        <taxon>Bacteria</taxon>
        <taxon>Bacillati</taxon>
        <taxon>Bacillota</taxon>
        <taxon>Limnochordia</taxon>
        <taxon>Limnochordales</taxon>
        <taxon>Limnochordaceae</taxon>
        <taxon>Limnochorda</taxon>
    </lineage>
</organism>
<feature type="domain" description="Tripartite ATP-independent periplasmic transporters DctQ component" evidence="11">
    <location>
        <begin position="27"/>
        <end position="157"/>
    </location>
</feature>
<evidence type="ECO:0000256" key="4">
    <source>
        <dbReference type="ARBA" id="ARBA00022519"/>
    </source>
</evidence>
<dbReference type="PANTHER" id="PTHR35011">
    <property type="entry name" value="2,3-DIKETO-L-GULONATE TRAP TRANSPORTER SMALL PERMEASE PROTEIN YIAM"/>
    <property type="match status" value="1"/>
</dbReference>
<evidence type="ECO:0000259" key="11">
    <source>
        <dbReference type="Pfam" id="PF04290"/>
    </source>
</evidence>
<dbReference type="AlphaFoldDB" id="A0A0K2SI33"/>
<evidence type="ECO:0000256" key="7">
    <source>
        <dbReference type="ARBA" id="ARBA00023136"/>
    </source>
</evidence>
<evidence type="ECO:0000256" key="2">
    <source>
        <dbReference type="ARBA" id="ARBA00022448"/>
    </source>
</evidence>
<evidence type="ECO:0000313" key="13">
    <source>
        <dbReference type="Proteomes" id="UP000065807"/>
    </source>
</evidence>
<evidence type="ECO:0000256" key="8">
    <source>
        <dbReference type="ARBA" id="ARBA00038436"/>
    </source>
</evidence>
<dbReference type="Pfam" id="PF04290">
    <property type="entry name" value="DctQ"/>
    <property type="match status" value="1"/>
</dbReference>
<evidence type="ECO:0000256" key="1">
    <source>
        <dbReference type="ARBA" id="ARBA00004429"/>
    </source>
</evidence>
<keyword evidence="5 10" id="KW-0812">Transmembrane</keyword>
<feature type="transmembrane region" description="Helical" evidence="10">
    <location>
        <begin position="20"/>
        <end position="40"/>
    </location>
</feature>
<keyword evidence="4" id="KW-0997">Cell inner membrane</keyword>